<sequence length="480" mass="53606">MVQASPDLYSATISFVSLKQLHNIKRKLSLMNKSFSTLSIIAGTFGQFLCGQASAEFLKDSKAALTLRNFYINQDPRTIDRPRVEQWGQGFILDYKSGYTEGPVGFGLNLLGTYAIRLDDGGRTGKSDLKRMPGETFPQSNGKSVNEFGRLGVTAKMRYSATELQAGTILPKVPVVTYNDGRLLPQTFEGVQITSKEVDNVLITAGRLERSTERNSSNSDSLSIMGSNNRQTGKFSNQFYYTAIEYKPVKNLQLQYNFGKLQDFYKQNFFGLIHDLQFPVGSLKTDLRYFHNEATGKNASRSGRAEGYRSNGHWNTGDPDRYKVDNKLWSAQFIYSLSGHSLKAGYQKVTGKSDFPSIAPDGGTGRPTYVITRSNTQAAQFFSAGEKTWLVGYGYDFAKLGLPGLKFDTTYYKGSNIKDVGNDAREWARDINLSYQVQNGMLKGLGVVWRNGIWRGNDSSAFAVDRDENRVIVNYTLNLL</sequence>
<evidence type="ECO:0000313" key="5">
    <source>
        <dbReference type="Proteomes" id="UP000549250"/>
    </source>
</evidence>
<dbReference type="InterPro" id="IPR023614">
    <property type="entry name" value="Porin_dom_sf"/>
</dbReference>
<dbReference type="PANTHER" id="PTHR34596">
    <property type="entry name" value="CHITOPORIN"/>
    <property type="match status" value="1"/>
</dbReference>
<accession>A0A839T280</accession>
<gene>
    <name evidence="4" type="ORF">FHR87_002047</name>
</gene>
<dbReference type="InterPro" id="IPR005318">
    <property type="entry name" value="OM_porin_bac"/>
</dbReference>
<protein>
    <recommendedName>
        <fullName evidence="6">Outer membrane porin, OprD family</fullName>
    </recommendedName>
</protein>
<evidence type="ECO:0000313" key="4">
    <source>
        <dbReference type="EMBL" id="MBB3103651.1"/>
    </source>
</evidence>
<dbReference type="PANTHER" id="PTHR34596:SF2">
    <property type="entry name" value="CHITOPORIN"/>
    <property type="match status" value="1"/>
</dbReference>
<keyword evidence="2" id="KW-0813">Transport</keyword>
<name>A0A839T280_AZOMA</name>
<evidence type="ECO:0000256" key="2">
    <source>
        <dbReference type="ARBA" id="ARBA00022448"/>
    </source>
</evidence>
<comment type="caution">
    <text evidence="4">The sequence shown here is derived from an EMBL/GenBank/DDBJ whole genome shotgun (WGS) entry which is preliminary data.</text>
</comment>
<proteinExistence type="inferred from homology"/>
<dbReference type="Pfam" id="PF03573">
    <property type="entry name" value="OprD"/>
    <property type="match status" value="1"/>
</dbReference>
<evidence type="ECO:0008006" key="6">
    <source>
        <dbReference type="Google" id="ProtNLM"/>
    </source>
</evidence>
<keyword evidence="3" id="KW-0732">Signal</keyword>
<reference evidence="4 5" key="1">
    <citation type="submission" date="2020-08" db="EMBL/GenBank/DDBJ databases">
        <title>Genomic Encyclopedia of Type Strains, Phase III (KMG-III): the genomes of soil and plant-associated and newly described type strains.</title>
        <authorList>
            <person name="Whitman W."/>
        </authorList>
    </citation>
    <scope>NUCLEOTIDE SEQUENCE [LARGE SCALE GENOMIC DNA]</scope>
    <source>
        <strain evidence="4 5">CECT 4462</strain>
    </source>
</reference>
<evidence type="ECO:0000256" key="1">
    <source>
        <dbReference type="ARBA" id="ARBA00009075"/>
    </source>
</evidence>
<dbReference type="EMBL" id="JACHXI010000008">
    <property type="protein sequence ID" value="MBB3103651.1"/>
    <property type="molecule type" value="Genomic_DNA"/>
</dbReference>
<dbReference type="Gene3D" id="2.40.160.10">
    <property type="entry name" value="Porin"/>
    <property type="match status" value="1"/>
</dbReference>
<dbReference type="GO" id="GO:0015288">
    <property type="term" value="F:porin activity"/>
    <property type="evidence" value="ECO:0007669"/>
    <property type="project" value="TreeGrafter"/>
</dbReference>
<dbReference type="GO" id="GO:0016020">
    <property type="term" value="C:membrane"/>
    <property type="evidence" value="ECO:0007669"/>
    <property type="project" value="InterPro"/>
</dbReference>
<dbReference type="Proteomes" id="UP000549250">
    <property type="component" value="Unassembled WGS sequence"/>
</dbReference>
<comment type="similarity">
    <text evidence="1">Belongs to the outer membrane porin (Opr) (TC 1.B.25) family.</text>
</comment>
<dbReference type="AlphaFoldDB" id="A0A839T280"/>
<organism evidence="4 5">
    <name type="scientific">Azomonas macrocytogenes</name>
    <name type="common">Azotobacter macrocytogenes</name>
    <dbReference type="NCBI Taxonomy" id="69962"/>
    <lineage>
        <taxon>Bacteria</taxon>
        <taxon>Pseudomonadati</taxon>
        <taxon>Pseudomonadota</taxon>
        <taxon>Gammaproteobacteria</taxon>
        <taxon>Pseudomonadales</taxon>
        <taxon>Pseudomonadaceae</taxon>
        <taxon>Azomonas</taxon>
    </lineage>
</organism>
<evidence type="ECO:0000256" key="3">
    <source>
        <dbReference type="ARBA" id="ARBA00022729"/>
    </source>
</evidence>
<keyword evidence="5" id="KW-1185">Reference proteome</keyword>